<keyword evidence="2" id="KW-0732">Signal</keyword>
<dbReference type="SUPFAM" id="SSF51905">
    <property type="entry name" value="FAD/NAD(P)-binding domain"/>
    <property type="match status" value="1"/>
</dbReference>
<dbReference type="GO" id="GO:0016491">
    <property type="term" value="F:oxidoreductase activity"/>
    <property type="evidence" value="ECO:0007669"/>
    <property type="project" value="InterPro"/>
</dbReference>
<feature type="compositionally biased region" description="Low complexity" evidence="1">
    <location>
        <begin position="25"/>
        <end position="36"/>
    </location>
</feature>
<evidence type="ECO:0000259" key="3">
    <source>
        <dbReference type="Pfam" id="PF01593"/>
    </source>
</evidence>
<feature type="region of interest" description="Disordered" evidence="1">
    <location>
        <begin position="25"/>
        <end position="47"/>
    </location>
</feature>
<dbReference type="GO" id="GO:0016116">
    <property type="term" value="P:carotenoid metabolic process"/>
    <property type="evidence" value="ECO:0007669"/>
    <property type="project" value="InterPro"/>
</dbReference>
<accession>A0A7S1ZBK1</accession>
<dbReference type="InterPro" id="IPR045892">
    <property type="entry name" value="CrtISO-like"/>
</dbReference>
<dbReference type="PANTHER" id="PTHR46313:SF3">
    <property type="entry name" value="PROLYCOPENE ISOMERASE, CHLOROPLASTIC"/>
    <property type="match status" value="1"/>
</dbReference>
<organism evidence="4">
    <name type="scientific">Trieres chinensis</name>
    <name type="common">Marine centric diatom</name>
    <name type="synonym">Odontella sinensis</name>
    <dbReference type="NCBI Taxonomy" id="1514140"/>
    <lineage>
        <taxon>Eukaryota</taxon>
        <taxon>Sar</taxon>
        <taxon>Stramenopiles</taxon>
        <taxon>Ochrophyta</taxon>
        <taxon>Bacillariophyta</taxon>
        <taxon>Mediophyceae</taxon>
        <taxon>Biddulphiophycidae</taxon>
        <taxon>Eupodiscales</taxon>
        <taxon>Parodontellaceae</taxon>
        <taxon>Trieres</taxon>
    </lineage>
</organism>
<evidence type="ECO:0000256" key="2">
    <source>
        <dbReference type="SAM" id="SignalP"/>
    </source>
</evidence>
<protein>
    <recommendedName>
        <fullName evidence="3">Amine oxidase domain-containing protein</fullName>
    </recommendedName>
</protein>
<sequence>MRFGVASSALLLLAPAAIGVVSAFSPPRSASGPSASVDRSSSPLRPLRPHRASIASLLRMATSPTTSTPPSETDVVVIGSGLAGLSCAALLSHCDTGTVVLESHDTPGGAAHSWTRRGFHFESGPSLYSGFSTDASPNPLKNVFQIVGEEPEWITYDRWGTVLPNGERFAAKIGPEEFGDVLKEHGGPGAEEEFARLMKRMGPLSDAAQALTSMALREDAGAVVTLLRYPRELFDTLKQGQALNDPFSLIMEEMKIENEFVKNWLDMLCFLLQGLPAAGTMNAVMAYMLADWYRPGVTLDFPRGGSGAIVDALVRAVEKHRHGSVCVNCHVEEILVEDGRASGVKLRDGTVIKARKAVVSNADPYVTKRLLSRARSEGRTSAELDEYIDKLTDSHEVEGGIPNLKSFIHIHAGIDASGLPEVPSADFPAQWAVVRDWDLPEGVEAPRNIVLCSMPSLIDPTLAPEGKHVLHAYVPATEPYEWWEGMDRNGDEYRTKKEEAADFLWRAIEEYVPNARDRAVPGTVQIGTPLTHERFLRRTDGAYGQRVEAGKSTLPGHKTPLKGLHLCGDYTFPGIGVPATAASGAITANNLVSVGQHWAMLDKIRLPERRK</sequence>
<proteinExistence type="predicted"/>
<dbReference type="PANTHER" id="PTHR46313">
    <property type="match status" value="1"/>
</dbReference>
<evidence type="ECO:0000256" key="1">
    <source>
        <dbReference type="SAM" id="MobiDB-lite"/>
    </source>
</evidence>
<gene>
    <name evidence="4" type="ORF">OSIN01602_LOCUS7272</name>
</gene>
<reference evidence="4" key="1">
    <citation type="submission" date="2021-01" db="EMBL/GenBank/DDBJ databases">
        <authorList>
            <person name="Corre E."/>
            <person name="Pelletier E."/>
            <person name="Niang G."/>
            <person name="Scheremetjew M."/>
            <person name="Finn R."/>
            <person name="Kale V."/>
            <person name="Holt S."/>
            <person name="Cochrane G."/>
            <person name="Meng A."/>
            <person name="Brown T."/>
            <person name="Cohen L."/>
        </authorList>
    </citation>
    <scope>NUCLEOTIDE SEQUENCE</scope>
    <source>
        <strain evidence="4">Grunow 1884</strain>
    </source>
</reference>
<dbReference type="Pfam" id="PF01593">
    <property type="entry name" value="Amino_oxidase"/>
    <property type="match status" value="1"/>
</dbReference>
<name>A0A7S1ZBK1_TRICV</name>
<evidence type="ECO:0000313" key="4">
    <source>
        <dbReference type="EMBL" id="CAD9333760.1"/>
    </source>
</evidence>
<dbReference type="AlphaFoldDB" id="A0A7S1ZBK1"/>
<dbReference type="InterPro" id="IPR002937">
    <property type="entry name" value="Amino_oxidase"/>
</dbReference>
<dbReference type="Gene3D" id="3.50.50.60">
    <property type="entry name" value="FAD/NAD(P)-binding domain"/>
    <property type="match status" value="2"/>
</dbReference>
<feature type="chain" id="PRO_5031092704" description="Amine oxidase domain-containing protein" evidence="2">
    <location>
        <begin position="24"/>
        <end position="611"/>
    </location>
</feature>
<dbReference type="InterPro" id="IPR036188">
    <property type="entry name" value="FAD/NAD-bd_sf"/>
</dbReference>
<dbReference type="EMBL" id="HBGO01013016">
    <property type="protein sequence ID" value="CAD9333760.1"/>
    <property type="molecule type" value="Transcribed_RNA"/>
</dbReference>
<feature type="signal peptide" evidence="2">
    <location>
        <begin position="1"/>
        <end position="23"/>
    </location>
</feature>
<feature type="domain" description="Amine oxidase" evidence="3">
    <location>
        <begin position="82"/>
        <end position="591"/>
    </location>
</feature>